<evidence type="ECO:0000256" key="1">
    <source>
        <dbReference type="ARBA" id="ARBA00023002"/>
    </source>
</evidence>
<dbReference type="RefSeq" id="WP_269332015.1">
    <property type="nucleotide sequence ID" value="NZ_JAMZFT010000001.1"/>
</dbReference>
<sequence length="427" mass="45648">MTAAPYPDSYYAASVNPSPERPEAVGESRTDVCIIGGGLTGLSAALTLAEAGMDVVLLESARVGWGASGRNGGQLLPGVSCGVDKAEKLAGREAAARLWEMSLEAVDLVRERAERYGIACELTQGYVEAAAKPGHVKGLETFAQKMAADYGYDGFAILGREETRAMIASTRFHGGLSCRDGWHLHPLKLTQGYARAAEGLGVRIFEGSRVTAVRREGGGFTVETAGARVKAEHVLLAGNAYQGNLVARARAKIMPCANFILATEPLDPARFGPVIPANVCVADTNFVLDYFRPSADGRLLFGGMVSYSTATPAGMPQRLRRRMVKTFPQLEEARVEYLWAGMLAITVNRLPSIGRTPEGIYYAQGFSGHGLALTNIAGKAAADAMLGTAGRFDVFAKLPQPDFPGGRLMRLPILLAVSTWQRLRDLL</sequence>
<evidence type="ECO:0000313" key="3">
    <source>
        <dbReference type="EMBL" id="MCP1336099.1"/>
    </source>
</evidence>
<feature type="domain" description="FAD dependent oxidoreductase" evidence="2">
    <location>
        <begin position="31"/>
        <end position="383"/>
    </location>
</feature>
<keyword evidence="4" id="KW-1185">Reference proteome</keyword>
<dbReference type="EMBL" id="JAMZFT010000001">
    <property type="protein sequence ID" value="MCP1336099.1"/>
    <property type="molecule type" value="Genomic_DNA"/>
</dbReference>
<dbReference type="Pfam" id="PF01266">
    <property type="entry name" value="DAO"/>
    <property type="match status" value="1"/>
</dbReference>
<proteinExistence type="predicted"/>
<evidence type="ECO:0000313" key="4">
    <source>
        <dbReference type="Proteomes" id="UP001055804"/>
    </source>
</evidence>
<dbReference type="SUPFAM" id="SSF51905">
    <property type="entry name" value="FAD/NAD(P)-binding domain"/>
    <property type="match status" value="1"/>
</dbReference>
<keyword evidence="1" id="KW-0560">Oxidoreductase</keyword>
<evidence type="ECO:0000259" key="2">
    <source>
        <dbReference type="Pfam" id="PF01266"/>
    </source>
</evidence>
<reference evidence="3" key="1">
    <citation type="submission" date="2022-06" db="EMBL/GenBank/DDBJ databases">
        <title>Isolation and Genomics of Futiania mangrovii gen. nov., sp. nov., a Rare and Metabolically-versatile member in the Class Alphaproteobacteria.</title>
        <authorList>
            <person name="Liu L."/>
            <person name="Huang W.-C."/>
            <person name="Pan J."/>
            <person name="Li J."/>
            <person name="Huang Y."/>
            <person name="Du H."/>
            <person name="Liu Y."/>
            <person name="Li M."/>
        </authorList>
    </citation>
    <scope>NUCLEOTIDE SEQUENCE</scope>
    <source>
        <strain evidence="3">FT118</strain>
    </source>
</reference>
<protein>
    <submittedName>
        <fullName evidence="3">FAD-binding oxidoreductase</fullName>
    </submittedName>
</protein>
<dbReference type="Proteomes" id="UP001055804">
    <property type="component" value="Unassembled WGS sequence"/>
</dbReference>
<name>A0A9J6PEB7_9PROT</name>
<dbReference type="GO" id="GO:0016491">
    <property type="term" value="F:oxidoreductase activity"/>
    <property type="evidence" value="ECO:0007669"/>
    <property type="project" value="UniProtKB-KW"/>
</dbReference>
<gene>
    <name evidence="3" type="ORF">NJQ99_06760</name>
</gene>
<organism evidence="3 4">
    <name type="scientific">Futiania mangrovi</name>
    <dbReference type="NCBI Taxonomy" id="2959716"/>
    <lineage>
        <taxon>Bacteria</taxon>
        <taxon>Pseudomonadati</taxon>
        <taxon>Pseudomonadota</taxon>
        <taxon>Alphaproteobacteria</taxon>
        <taxon>Futianiales</taxon>
        <taxon>Futianiaceae</taxon>
        <taxon>Futiania</taxon>
    </lineage>
</organism>
<accession>A0A9J6PEB7</accession>
<comment type="caution">
    <text evidence="3">The sequence shown here is derived from an EMBL/GenBank/DDBJ whole genome shotgun (WGS) entry which is preliminary data.</text>
</comment>
<dbReference type="Gene3D" id="3.30.9.10">
    <property type="entry name" value="D-Amino Acid Oxidase, subunit A, domain 2"/>
    <property type="match status" value="1"/>
</dbReference>
<dbReference type="GO" id="GO:0005737">
    <property type="term" value="C:cytoplasm"/>
    <property type="evidence" value="ECO:0007669"/>
    <property type="project" value="TreeGrafter"/>
</dbReference>
<dbReference type="InterPro" id="IPR036188">
    <property type="entry name" value="FAD/NAD-bd_sf"/>
</dbReference>
<dbReference type="AlphaFoldDB" id="A0A9J6PEB7"/>
<dbReference type="Gene3D" id="3.50.50.60">
    <property type="entry name" value="FAD/NAD(P)-binding domain"/>
    <property type="match status" value="1"/>
</dbReference>
<dbReference type="InterPro" id="IPR006076">
    <property type="entry name" value="FAD-dep_OxRdtase"/>
</dbReference>
<dbReference type="PANTHER" id="PTHR13847:SF281">
    <property type="entry name" value="FAD DEPENDENT OXIDOREDUCTASE DOMAIN-CONTAINING PROTEIN"/>
    <property type="match status" value="1"/>
</dbReference>
<dbReference type="PANTHER" id="PTHR13847">
    <property type="entry name" value="SARCOSINE DEHYDROGENASE-RELATED"/>
    <property type="match status" value="1"/>
</dbReference>